<organism evidence="2 3">
    <name type="scientific">Streptomyces triculaminicus</name>
    <dbReference type="NCBI Taxonomy" id="2816232"/>
    <lineage>
        <taxon>Bacteria</taxon>
        <taxon>Bacillati</taxon>
        <taxon>Actinomycetota</taxon>
        <taxon>Actinomycetes</taxon>
        <taxon>Kitasatosporales</taxon>
        <taxon>Streptomycetaceae</taxon>
        <taxon>Streptomyces</taxon>
    </lineage>
</organism>
<sequence length="62" mass="6625">MNDRNDSTRIAPQNDTARAGLAEQSEPMTYIAPTFTELGDFAELTKGTGSIAVEPMAFGFNG</sequence>
<evidence type="ECO:0000256" key="1">
    <source>
        <dbReference type="SAM" id="MobiDB-lite"/>
    </source>
</evidence>
<dbReference type="RefSeq" id="WP_207247682.1">
    <property type="nucleotide sequence ID" value="NZ_JAFMOF010000002.1"/>
</dbReference>
<accession>A0A939JRQ6</accession>
<feature type="region of interest" description="Disordered" evidence="1">
    <location>
        <begin position="1"/>
        <end position="25"/>
    </location>
</feature>
<proteinExistence type="predicted"/>
<evidence type="ECO:0000313" key="2">
    <source>
        <dbReference type="EMBL" id="MBO0654585.1"/>
    </source>
</evidence>
<dbReference type="Proteomes" id="UP000664781">
    <property type="component" value="Unassembled WGS sequence"/>
</dbReference>
<comment type="caution">
    <text evidence="2">The sequence shown here is derived from an EMBL/GenBank/DDBJ whole genome shotgun (WGS) entry which is preliminary data.</text>
</comment>
<dbReference type="NCBIfam" id="NF033521">
    <property type="entry name" value="lasso_leader_L3"/>
    <property type="match status" value="1"/>
</dbReference>
<reference evidence="2" key="1">
    <citation type="submission" date="2021-03" db="EMBL/GenBank/DDBJ databases">
        <title>Streptomyces strains.</title>
        <authorList>
            <person name="Lund M.B."/>
            <person name="Toerring T."/>
        </authorList>
    </citation>
    <scope>NUCLEOTIDE SEQUENCE</scope>
    <source>
        <strain evidence="2">JCM 4242</strain>
    </source>
</reference>
<name>A0A939JRQ6_9ACTN</name>
<dbReference type="AlphaFoldDB" id="A0A939JRQ6"/>
<dbReference type="EMBL" id="JAFMOF010000002">
    <property type="protein sequence ID" value="MBO0654585.1"/>
    <property type="molecule type" value="Genomic_DNA"/>
</dbReference>
<keyword evidence="3" id="KW-1185">Reference proteome</keyword>
<protein>
    <submittedName>
        <fullName evidence="2">Lasso RiPP family leader peptide-containing protein</fullName>
    </submittedName>
</protein>
<evidence type="ECO:0000313" key="3">
    <source>
        <dbReference type="Proteomes" id="UP000664781"/>
    </source>
</evidence>
<gene>
    <name evidence="2" type="ORF">J1792_17895</name>
</gene>